<evidence type="ECO:0000313" key="1">
    <source>
        <dbReference type="EMBL" id="UUX60170.1"/>
    </source>
</evidence>
<dbReference type="RefSeq" id="WP_257746155.1">
    <property type="nucleotide sequence ID" value="NZ_CP102487.1"/>
</dbReference>
<reference evidence="1" key="1">
    <citation type="journal article" date="2022" name="Pest Manag. Sci.">
        <title>Glutamicibacter halophytocola-mediated host fitness of potato tuber moth on Solanaceae crops.</title>
        <authorList>
            <person name="Wang W."/>
            <person name="Xiao G."/>
            <person name="Du G."/>
            <person name="Chang L."/>
            <person name="Yang Y."/>
            <person name="Ye J."/>
            <person name="Chen B."/>
        </authorList>
    </citation>
    <scope>NUCLEOTIDE SEQUENCE</scope>
    <source>
        <strain evidence="1">S2</strain>
    </source>
</reference>
<name>A0AA94Y1D7_9MICC</name>
<gene>
    <name evidence="1" type="ORF">NUH22_06040</name>
</gene>
<protein>
    <submittedName>
        <fullName evidence="1">Phage Gp19/Gp15/Gp42 family protein</fullName>
    </submittedName>
</protein>
<sequence>MAEPFATIEDLKKHWPALPPEDEAEATQKLVEASLVIRTKYPGIDQRIANGELDKDVVTYVVCRMVRRAMDTPEEVPENATQMSFTAGPFSQSATFRNTDGALYLGKSDKELLEPQPIAGGGEFFNLMPR</sequence>
<organism evidence="1 2">
    <name type="scientific">Glutamicibacter halophytocola</name>
    <dbReference type="NCBI Taxonomy" id="1933880"/>
    <lineage>
        <taxon>Bacteria</taxon>
        <taxon>Bacillati</taxon>
        <taxon>Actinomycetota</taxon>
        <taxon>Actinomycetes</taxon>
        <taxon>Micrococcales</taxon>
        <taxon>Micrococcaceae</taxon>
        <taxon>Glutamicibacter</taxon>
    </lineage>
</organism>
<dbReference type="Proteomes" id="UP001060018">
    <property type="component" value="Chromosome"/>
</dbReference>
<dbReference type="AlphaFoldDB" id="A0AA94Y1D7"/>
<evidence type="ECO:0000313" key="2">
    <source>
        <dbReference type="Proteomes" id="UP001060018"/>
    </source>
</evidence>
<proteinExistence type="predicted"/>
<dbReference type="EMBL" id="CP102487">
    <property type="protein sequence ID" value="UUX60170.1"/>
    <property type="molecule type" value="Genomic_DNA"/>
</dbReference>
<accession>A0AA94Y1D7</accession>